<keyword evidence="2" id="KW-0732">Signal</keyword>
<keyword evidence="2" id="KW-0564">Palmitate</keyword>
<protein>
    <submittedName>
        <fullName evidence="3">NodT family efflux transporter outer membrane factor (OMF) lipoprotein</fullName>
    </submittedName>
</protein>
<sequence>MKKQTIYRFFTLVAAPLLLASCFAAKEYERPEEVISDLNYRTDMLPQDSTNVTLISWNELFTDPVLQELIQEGLQENIDIRVALEQIKAAQAYFKQGKLGYFPTLTGTGQYTHQDLSSNSQFGSQFSSLDVFQLSGSLSWEADIWGKIRSNKRAYAASYLQTVEAHKAVKTALIANIASSYFQLLALDEQLRVTEETIETRSSSLETTKALKEAGNVTEVGVKQTEAQLYTAQALRLDILKQIRLLENSLSILLGKEPGAIERGNLMDQKITTPLKTGVPAELLSNRPDVMASEFNLLNAFELTNVARSNFYPSLTLTATGGFQSLEFDKLFDSSSLFSTIVAGLTQPIFNGRQIRTKYEVAQATQEQAKLQFRSALLTATQEVSDALYSYEIATEKLEVKKNEFEAYDLATNYSEELLDNGLVNYLEVLTARQNALSSSLDLIDTHFNQLQAIVDLYEALGGGWQ</sequence>
<dbReference type="EMBL" id="QOVI01000001">
    <property type="protein sequence ID" value="RXG18057.1"/>
    <property type="molecule type" value="Genomic_DNA"/>
</dbReference>
<feature type="chain" id="PRO_5020980477" evidence="2">
    <location>
        <begin position="26"/>
        <end position="466"/>
    </location>
</feature>
<accession>A0A4Q0NZ19</accession>
<evidence type="ECO:0000313" key="3">
    <source>
        <dbReference type="EMBL" id="RXG18057.1"/>
    </source>
</evidence>
<dbReference type="GO" id="GO:0005886">
    <property type="term" value="C:plasma membrane"/>
    <property type="evidence" value="ECO:0007669"/>
    <property type="project" value="UniProtKB-SubCell"/>
</dbReference>
<reference evidence="3 4" key="1">
    <citation type="submission" date="2018-07" db="EMBL/GenBank/DDBJ databases">
        <title>Leeuwenhoekiella genomics.</title>
        <authorList>
            <person name="Tahon G."/>
            <person name="Willems A."/>
        </authorList>
    </citation>
    <scope>NUCLEOTIDE SEQUENCE [LARGE SCALE GENOMIC DNA]</scope>
    <source>
        <strain evidence="3 4">R-50232</strain>
    </source>
</reference>
<gene>
    <name evidence="3" type="ORF">DSM04_101245</name>
</gene>
<feature type="signal peptide" evidence="2">
    <location>
        <begin position="1"/>
        <end position="25"/>
    </location>
</feature>
<evidence type="ECO:0000256" key="2">
    <source>
        <dbReference type="RuleBase" id="RU362097"/>
    </source>
</evidence>
<name>A0A4Q0NZ19_9FLAO</name>
<dbReference type="InterPro" id="IPR010131">
    <property type="entry name" value="MdtP/NodT-like"/>
</dbReference>
<keyword evidence="4" id="KW-1185">Reference proteome</keyword>
<dbReference type="Pfam" id="PF02321">
    <property type="entry name" value="OEP"/>
    <property type="match status" value="2"/>
</dbReference>
<keyword evidence="2 3" id="KW-0449">Lipoprotein</keyword>
<dbReference type="Proteomes" id="UP000289821">
    <property type="component" value="Unassembled WGS sequence"/>
</dbReference>
<organism evidence="3 4">
    <name type="scientific">Leeuwenhoekiella aestuarii</name>
    <dbReference type="NCBI Taxonomy" id="2249426"/>
    <lineage>
        <taxon>Bacteria</taxon>
        <taxon>Pseudomonadati</taxon>
        <taxon>Bacteroidota</taxon>
        <taxon>Flavobacteriia</taxon>
        <taxon>Flavobacteriales</taxon>
        <taxon>Flavobacteriaceae</taxon>
        <taxon>Leeuwenhoekiella</taxon>
    </lineage>
</organism>
<dbReference type="Gene3D" id="1.20.1600.10">
    <property type="entry name" value="Outer membrane efflux proteins (OEP)"/>
    <property type="match status" value="1"/>
</dbReference>
<evidence type="ECO:0000313" key="4">
    <source>
        <dbReference type="Proteomes" id="UP000289821"/>
    </source>
</evidence>
<evidence type="ECO:0000256" key="1">
    <source>
        <dbReference type="ARBA" id="ARBA00007613"/>
    </source>
</evidence>
<dbReference type="Gene3D" id="2.20.200.10">
    <property type="entry name" value="Outer membrane efflux proteins (OEP)"/>
    <property type="match status" value="1"/>
</dbReference>
<keyword evidence="2" id="KW-0812">Transmembrane</keyword>
<dbReference type="GO" id="GO:0015562">
    <property type="term" value="F:efflux transmembrane transporter activity"/>
    <property type="evidence" value="ECO:0007669"/>
    <property type="project" value="InterPro"/>
</dbReference>
<dbReference type="PROSITE" id="PS51257">
    <property type="entry name" value="PROKAR_LIPOPROTEIN"/>
    <property type="match status" value="1"/>
</dbReference>
<dbReference type="OrthoDB" id="9770517at2"/>
<keyword evidence="2" id="KW-0472">Membrane</keyword>
<comment type="similarity">
    <text evidence="1 2">Belongs to the outer membrane factor (OMF) (TC 1.B.17) family.</text>
</comment>
<dbReference type="InterPro" id="IPR003423">
    <property type="entry name" value="OMP_efflux"/>
</dbReference>
<comment type="subcellular location">
    <subcellularLocation>
        <location evidence="2">Cell membrane</location>
        <topology evidence="2">Lipid-anchor</topology>
    </subcellularLocation>
</comment>
<comment type="caution">
    <text evidence="3">The sequence shown here is derived from an EMBL/GenBank/DDBJ whole genome shotgun (WGS) entry which is preliminary data.</text>
</comment>
<dbReference type="PANTHER" id="PTHR30203">
    <property type="entry name" value="OUTER MEMBRANE CATION EFFLUX PROTEIN"/>
    <property type="match status" value="1"/>
</dbReference>
<dbReference type="PANTHER" id="PTHR30203:SF33">
    <property type="entry name" value="BLR4455 PROTEIN"/>
    <property type="match status" value="1"/>
</dbReference>
<dbReference type="AlphaFoldDB" id="A0A4Q0NZ19"/>
<dbReference type="NCBIfam" id="TIGR01845">
    <property type="entry name" value="outer_NodT"/>
    <property type="match status" value="1"/>
</dbReference>
<dbReference type="RefSeq" id="WP_128759645.1">
    <property type="nucleotide sequence ID" value="NZ_QOVI01000001.1"/>
</dbReference>
<keyword evidence="2" id="KW-1134">Transmembrane beta strand</keyword>
<proteinExistence type="inferred from homology"/>
<dbReference type="SUPFAM" id="SSF56954">
    <property type="entry name" value="Outer membrane efflux proteins (OEP)"/>
    <property type="match status" value="1"/>
</dbReference>